<evidence type="ECO:0000256" key="2">
    <source>
        <dbReference type="ARBA" id="ARBA00022723"/>
    </source>
</evidence>
<dbReference type="CDD" id="cd13890">
    <property type="entry name" value="CuRO_3_CueO_FtsP"/>
    <property type="match status" value="1"/>
</dbReference>
<dbReference type="InterPro" id="IPR045087">
    <property type="entry name" value="Cu-oxidase_fam"/>
</dbReference>
<dbReference type="PROSITE" id="PS00079">
    <property type="entry name" value="MULTICOPPER_OXIDASE1"/>
    <property type="match status" value="1"/>
</dbReference>
<dbReference type="PROSITE" id="PS51257">
    <property type="entry name" value="PROKAR_LIPOPROTEIN"/>
    <property type="match status" value="1"/>
</dbReference>
<dbReference type="EMBL" id="MASJ01000005">
    <property type="protein sequence ID" value="OCS87089.1"/>
    <property type="molecule type" value="Genomic_DNA"/>
</dbReference>
<dbReference type="InterPro" id="IPR002355">
    <property type="entry name" value="Cu_oxidase_Cu_BS"/>
</dbReference>
<dbReference type="InterPro" id="IPR001117">
    <property type="entry name" value="Cu-oxidase_2nd"/>
</dbReference>
<dbReference type="Gene3D" id="2.60.40.420">
    <property type="entry name" value="Cupredoxins - blue copper proteins"/>
    <property type="match status" value="3"/>
</dbReference>
<name>A0A1C0YJ32_9BACL</name>
<feature type="domain" description="Plastocyanin-like" evidence="6">
    <location>
        <begin position="77"/>
        <end position="193"/>
    </location>
</feature>
<dbReference type="AlphaFoldDB" id="A0A1C0YJ32"/>
<reference evidence="7 8" key="1">
    <citation type="submission" date="2016-07" db="EMBL/GenBank/DDBJ databases">
        <title>Caryophanon tenue genome sequencing.</title>
        <authorList>
            <person name="Verma A."/>
            <person name="Pal Y."/>
            <person name="Krishnamurthi S."/>
        </authorList>
    </citation>
    <scope>NUCLEOTIDE SEQUENCE [LARGE SCALE GENOMIC DNA]</scope>
    <source>
        <strain evidence="7 8">DSM 14152</strain>
    </source>
</reference>
<comment type="caution">
    <text evidence="7">The sequence shown here is derived from an EMBL/GenBank/DDBJ whole genome shotgun (WGS) entry which is preliminary data.</text>
</comment>
<sequence>MKKVWTVAAMSLLLAACNVDEEQETSTAHGGHAQHGTYYHNEQLALLPNEGTQPLTFPPLLAPVSEQGNEVEYALTAQQGKMTFVDGVETATYGYNGEFLGPVLRLKDGQQVTIHLTNELDEATTFHWHGLEVAGDATDGGPHAVIEPGETQTITFTVDQQAATLWYHPHPMGKTAAQVYKGLAGLLYIDDAKSEALQLPHDYGINDFPLVLQDRTFVDGQIDYEAVANTMSTLGDTIMINGVVNPAMTAANEKVRLRILNGSNAMTYYLRFTDDLPFSLIATDGGFVNEAATMTTLTLGAGERAEIVVDLHDFVGQRVELLNGDTPLLPIDVTATRQAMDYDTTFNEIVLDDTLRTMEVTKTVTMEGMTENFLLNGKTFDHERIDFRQKQGDTEIWEIENIINEEGAMAHPFHIHGTQFLVVSVDGEEPDAAWQGYKDTITVQPNQKVRIAVRFPEKGIYMFHCHILEHEDVGMMGQIEVY</sequence>
<proteinExistence type="inferred from homology"/>
<keyword evidence="8" id="KW-1185">Reference proteome</keyword>
<dbReference type="PANTHER" id="PTHR48267">
    <property type="entry name" value="CUPREDOXIN SUPERFAMILY PROTEIN"/>
    <property type="match status" value="1"/>
</dbReference>
<dbReference type="CDD" id="cd13867">
    <property type="entry name" value="CuRO_2_CueO_FtsP"/>
    <property type="match status" value="1"/>
</dbReference>
<dbReference type="Pfam" id="PF00394">
    <property type="entry name" value="Cu-oxidase"/>
    <property type="match status" value="1"/>
</dbReference>
<accession>A0A1C0YJ32</accession>
<keyword evidence="2" id="KW-0479">Metal-binding</keyword>
<protein>
    <submittedName>
        <fullName evidence="7">Copper oxidase</fullName>
    </submittedName>
</protein>
<keyword evidence="3" id="KW-0560">Oxidoreductase</keyword>
<evidence type="ECO:0000256" key="1">
    <source>
        <dbReference type="ARBA" id="ARBA00010609"/>
    </source>
</evidence>
<dbReference type="GO" id="GO:0016491">
    <property type="term" value="F:oxidoreductase activity"/>
    <property type="evidence" value="ECO:0007669"/>
    <property type="project" value="UniProtKB-KW"/>
</dbReference>
<dbReference type="PROSITE" id="PS00080">
    <property type="entry name" value="MULTICOPPER_OXIDASE2"/>
    <property type="match status" value="1"/>
</dbReference>
<dbReference type="GO" id="GO:0005507">
    <property type="term" value="F:copper ion binding"/>
    <property type="evidence" value="ECO:0007669"/>
    <property type="project" value="InterPro"/>
</dbReference>
<dbReference type="STRING" id="33978.A6M13_11475"/>
<dbReference type="InterPro" id="IPR008972">
    <property type="entry name" value="Cupredoxin"/>
</dbReference>
<evidence type="ECO:0000259" key="5">
    <source>
        <dbReference type="Pfam" id="PF07731"/>
    </source>
</evidence>
<dbReference type="CDD" id="cd04232">
    <property type="entry name" value="CuRO_1_CueO_FtsP"/>
    <property type="match status" value="1"/>
</dbReference>
<evidence type="ECO:0000256" key="3">
    <source>
        <dbReference type="ARBA" id="ARBA00023002"/>
    </source>
</evidence>
<evidence type="ECO:0000259" key="6">
    <source>
        <dbReference type="Pfam" id="PF07732"/>
    </source>
</evidence>
<dbReference type="SUPFAM" id="SSF49503">
    <property type="entry name" value="Cupredoxins"/>
    <property type="match status" value="3"/>
</dbReference>
<comment type="similarity">
    <text evidence="1">Belongs to the multicopper oxidase family.</text>
</comment>
<dbReference type="InterPro" id="IPR011707">
    <property type="entry name" value="Cu-oxidase-like_N"/>
</dbReference>
<feature type="domain" description="Plastocyanin-like" evidence="5">
    <location>
        <begin position="360"/>
        <end position="481"/>
    </location>
</feature>
<organism evidence="7 8">
    <name type="scientific">Caryophanon tenue</name>
    <dbReference type="NCBI Taxonomy" id="33978"/>
    <lineage>
        <taxon>Bacteria</taxon>
        <taxon>Bacillati</taxon>
        <taxon>Bacillota</taxon>
        <taxon>Bacilli</taxon>
        <taxon>Bacillales</taxon>
        <taxon>Caryophanaceae</taxon>
        <taxon>Caryophanon</taxon>
    </lineage>
</organism>
<dbReference type="Pfam" id="PF07732">
    <property type="entry name" value="Cu-oxidase_3"/>
    <property type="match status" value="1"/>
</dbReference>
<dbReference type="Proteomes" id="UP000093199">
    <property type="component" value="Unassembled WGS sequence"/>
</dbReference>
<evidence type="ECO:0000259" key="4">
    <source>
        <dbReference type="Pfam" id="PF00394"/>
    </source>
</evidence>
<gene>
    <name evidence="7" type="ORF">A6M13_11475</name>
</gene>
<evidence type="ECO:0000313" key="8">
    <source>
        <dbReference type="Proteomes" id="UP000093199"/>
    </source>
</evidence>
<dbReference type="InterPro" id="IPR033138">
    <property type="entry name" value="Cu_oxidase_CS"/>
</dbReference>
<evidence type="ECO:0000313" key="7">
    <source>
        <dbReference type="EMBL" id="OCS87089.1"/>
    </source>
</evidence>
<dbReference type="OrthoDB" id="9757546at2"/>
<dbReference type="PANTHER" id="PTHR48267:SF1">
    <property type="entry name" value="BILIRUBIN OXIDASE"/>
    <property type="match status" value="1"/>
</dbReference>
<dbReference type="InterPro" id="IPR011706">
    <property type="entry name" value="Cu-oxidase_C"/>
</dbReference>
<dbReference type="Pfam" id="PF07731">
    <property type="entry name" value="Cu-oxidase_2"/>
    <property type="match status" value="1"/>
</dbReference>
<feature type="domain" description="Plastocyanin-like" evidence="4">
    <location>
        <begin position="231"/>
        <end position="311"/>
    </location>
</feature>
<dbReference type="RefSeq" id="WP_066543877.1">
    <property type="nucleotide sequence ID" value="NZ_MASJ01000005.1"/>
</dbReference>